<keyword evidence="4 7" id="KW-0863">Zinc-finger</keyword>
<keyword evidence="6" id="KW-0539">Nucleus</keyword>
<dbReference type="OrthoDB" id="10261408at2759"/>
<feature type="signal peptide" evidence="8">
    <location>
        <begin position="1"/>
        <end position="16"/>
    </location>
</feature>
<evidence type="ECO:0000259" key="9">
    <source>
        <dbReference type="PROSITE" id="PS50157"/>
    </source>
</evidence>
<comment type="subcellular location">
    <subcellularLocation>
        <location evidence="1">Nucleus</location>
    </subcellularLocation>
</comment>
<evidence type="ECO:0000256" key="6">
    <source>
        <dbReference type="ARBA" id="ARBA00023242"/>
    </source>
</evidence>
<evidence type="ECO:0000256" key="5">
    <source>
        <dbReference type="ARBA" id="ARBA00022833"/>
    </source>
</evidence>
<keyword evidence="5" id="KW-0862">Zinc</keyword>
<proteinExistence type="predicted"/>
<dbReference type="PANTHER" id="PTHR24406">
    <property type="entry name" value="TRANSCRIPTIONAL REPRESSOR CTCFL-RELATED"/>
    <property type="match status" value="1"/>
</dbReference>
<dbReference type="PROSITE" id="PS00028">
    <property type="entry name" value="ZINC_FINGER_C2H2_1"/>
    <property type="match status" value="3"/>
</dbReference>
<reference evidence="10 11" key="1">
    <citation type="submission" date="2019-07" db="EMBL/GenBank/DDBJ databases">
        <title>Draft genome assembly of a fouling barnacle, Amphibalanus amphitrite (Darwin, 1854): The first reference genome for Thecostraca.</title>
        <authorList>
            <person name="Kim W."/>
        </authorList>
    </citation>
    <scope>NUCLEOTIDE SEQUENCE [LARGE SCALE GENOMIC DNA]</scope>
    <source>
        <strain evidence="10">SNU_AA5</strain>
        <tissue evidence="10">Soma without cirri and trophi</tissue>
    </source>
</reference>
<dbReference type="Pfam" id="PF00096">
    <property type="entry name" value="zf-C2H2"/>
    <property type="match status" value="1"/>
</dbReference>
<dbReference type="GO" id="GO:0005634">
    <property type="term" value="C:nucleus"/>
    <property type="evidence" value="ECO:0007669"/>
    <property type="project" value="UniProtKB-SubCell"/>
</dbReference>
<accession>A0A6A4VHL9</accession>
<dbReference type="Pfam" id="PF13894">
    <property type="entry name" value="zf-C2H2_4"/>
    <property type="match status" value="1"/>
</dbReference>
<evidence type="ECO:0000256" key="8">
    <source>
        <dbReference type="SAM" id="SignalP"/>
    </source>
</evidence>
<dbReference type="EMBL" id="VIIS01001714">
    <property type="protein sequence ID" value="KAF0293946.1"/>
    <property type="molecule type" value="Genomic_DNA"/>
</dbReference>
<dbReference type="SMART" id="SM00355">
    <property type="entry name" value="ZnF_C2H2"/>
    <property type="match status" value="3"/>
</dbReference>
<evidence type="ECO:0000313" key="11">
    <source>
        <dbReference type="Proteomes" id="UP000440578"/>
    </source>
</evidence>
<keyword evidence="11" id="KW-1185">Reference proteome</keyword>
<dbReference type="FunFam" id="3.30.160.60:FF:000446">
    <property type="entry name" value="Zinc finger protein"/>
    <property type="match status" value="1"/>
</dbReference>
<dbReference type="SUPFAM" id="SSF57667">
    <property type="entry name" value="beta-beta-alpha zinc fingers"/>
    <property type="match status" value="2"/>
</dbReference>
<dbReference type="GO" id="GO:0008270">
    <property type="term" value="F:zinc ion binding"/>
    <property type="evidence" value="ECO:0007669"/>
    <property type="project" value="UniProtKB-KW"/>
</dbReference>
<evidence type="ECO:0000256" key="1">
    <source>
        <dbReference type="ARBA" id="ARBA00004123"/>
    </source>
</evidence>
<comment type="caution">
    <text evidence="10">The sequence shown here is derived from an EMBL/GenBank/DDBJ whole genome shotgun (WGS) entry which is preliminary data.</text>
</comment>
<name>A0A6A4VHL9_AMPAM</name>
<dbReference type="InterPro" id="IPR036236">
    <property type="entry name" value="Znf_C2H2_sf"/>
</dbReference>
<evidence type="ECO:0000313" key="10">
    <source>
        <dbReference type="EMBL" id="KAF0293946.1"/>
    </source>
</evidence>
<feature type="domain" description="C2H2-type" evidence="9">
    <location>
        <begin position="29"/>
        <end position="56"/>
    </location>
</feature>
<feature type="domain" description="C2H2-type" evidence="9">
    <location>
        <begin position="92"/>
        <end position="120"/>
    </location>
</feature>
<evidence type="ECO:0000256" key="2">
    <source>
        <dbReference type="ARBA" id="ARBA00022723"/>
    </source>
</evidence>
<feature type="domain" description="C2H2-type" evidence="9">
    <location>
        <begin position="66"/>
        <end position="93"/>
    </location>
</feature>
<organism evidence="10 11">
    <name type="scientific">Amphibalanus amphitrite</name>
    <name type="common">Striped barnacle</name>
    <name type="synonym">Balanus amphitrite</name>
    <dbReference type="NCBI Taxonomy" id="1232801"/>
    <lineage>
        <taxon>Eukaryota</taxon>
        <taxon>Metazoa</taxon>
        <taxon>Ecdysozoa</taxon>
        <taxon>Arthropoda</taxon>
        <taxon>Crustacea</taxon>
        <taxon>Multicrustacea</taxon>
        <taxon>Cirripedia</taxon>
        <taxon>Thoracica</taxon>
        <taxon>Thoracicalcarea</taxon>
        <taxon>Balanomorpha</taxon>
        <taxon>Balanoidea</taxon>
        <taxon>Balanidae</taxon>
        <taxon>Amphibalaninae</taxon>
        <taxon>Amphibalanus</taxon>
    </lineage>
</organism>
<dbReference type="AlphaFoldDB" id="A0A6A4VHL9"/>
<dbReference type="InterPro" id="IPR013087">
    <property type="entry name" value="Znf_C2H2_type"/>
</dbReference>
<dbReference type="Gene3D" id="3.30.160.60">
    <property type="entry name" value="Classic Zinc Finger"/>
    <property type="match status" value="2"/>
</dbReference>
<dbReference type="InterPro" id="IPR050888">
    <property type="entry name" value="ZnF_C2H2-type_TF"/>
</dbReference>
<feature type="chain" id="PRO_5025660682" evidence="8">
    <location>
        <begin position="17"/>
        <end position="127"/>
    </location>
</feature>
<keyword evidence="3" id="KW-0677">Repeat</keyword>
<sequence>MHGSSAVLLLCGISDALLLCAAGHAMTALRCPFCHKTFKSRDSLRNHRALHEGRTACNICHVIAGLQCSVCHKTFKSQNSLRNHRALHEGRTLCNVCGKVFSTLSNLSEHRRVFHRSWRSGQEPPLP</sequence>
<dbReference type="Pfam" id="PF13912">
    <property type="entry name" value="zf-C2H2_6"/>
    <property type="match status" value="1"/>
</dbReference>
<evidence type="ECO:0000256" key="4">
    <source>
        <dbReference type="ARBA" id="ARBA00022771"/>
    </source>
</evidence>
<evidence type="ECO:0000256" key="3">
    <source>
        <dbReference type="ARBA" id="ARBA00022737"/>
    </source>
</evidence>
<keyword evidence="2" id="KW-0479">Metal-binding</keyword>
<keyword evidence="8" id="KW-0732">Signal</keyword>
<protein>
    <submittedName>
        <fullName evidence="10">Zinc finger protein 574</fullName>
    </submittedName>
</protein>
<dbReference type="PROSITE" id="PS50157">
    <property type="entry name" value="ZINC_FINGER_C2H2_2"/>
    <property type="match status" value="3"/>
</dbReference>
<gene>
    <name evidence="10" type="primary">znf574</name>
    <name evidence="10" type="ORF">FJT64_008339</name>
</gene>
<evidence type="ECO:0000256" key="7">
    <source>
        <dbReference type="PROSITE-ProRule" id="PRU00042"/>
    </source>
</evidence>
<dbReference type="Proteomes" id="UP000440578">
    <property type="component" value="Unassembled WGS sequence"/>
</dbReference>